<keyword evidence="2" id="KW-0812">Transmembrane</keyword>
<comment type="similarity">
    <text evidence="1">Belongs to the monovalent cation:proton antiporter 1 (CPA1) transporter (TC 2.A.36) family.</text>
</comment>
<protein>
    <submittedName>
        <fullName evidence="3">Uncharacterized protein</fullName>
    </submittedName>
</protein>
<dbReference type="EMBL" id="OV725077">
    <property type="protein sequence ID" value="CAH1388390.1"/>
    <property type="molecule type" value="Genomic_DNA"/>
</dbReference>
<feature type="transmembrane region" description="Helical" evidence="2">
    <location>
        <begin position="108"/>
        <end position="130"/>
    </location>
</feature>
<accession>A0A9P0E1P2</accession>
<reference evidence="3" key="1">
    <citation type="submission" date="2022-01" db="EMBL/GenBank/DDBJ databases">
        <authorList>
            <person name="King R."/>
        </authorList>
    </citation>
    <scope>NUCLEOTIDE SEQUENCE</scope>
</reference>
<evidence type="ECO:0000256" key="1">
    <source>
        <dbReference type="ARBA" id="ARBA00007367"/>
    </source>
</evidence>
<name>A0A9P0E1P2_NEZVI</name>
<keyword evidence="2" id="KW-1133">Transmembrane helix</keyword>
<evidence type="ECO:0000313" key="4">
    <source>
        <dbReference type="Proteomes" id="UP001152798"/>
    </source>
</evidence>
<gene>
    <name evidence="3" type="ORF">NEZAVI_LOCUS27</name>
</gene>
<proteinExistence type="inferred from homology"/>
<dbReference type="GO" id="GO:0098662">
    <property type="term" value="P:inorganic cation transmembrane transport"/>
    <property type="evidence" value="ECO:0007669"/>
    <property type="project" value="TreeGrafter"/>
</dbReference>
<dbReference type="PANTHER" id="PTHR31102:SF1">
    <property type="entry name" value="CATION_H+ EXCHANGER DOMAIN-CONTAINING PROTEIN"/>
    <property type="match status" value="1"/>
</dbReference>
<sequence length="285" mass="31688">MAYHNDGFSSHPEPEDISTISGNLEHLCEENQTRNKVKKVDDDDDDESFWMGWYQQMRSQFGLHDNGLNLSATILFILAPALLLPSLLVPSPPLFVAIPALAWTAGHLSELVGLPPTPMMLVVGVAFRALGWFEPSPVWRRFIYMSRYIAVATVLSKSGLALTRFPNISLAIIPCTAEAVGIAVLSYYFLGFPWLWGLAYGYAVSTASSSVNAEKLAQLKSEGYGPKEIYQLIFPASTVENIYSITGFAVCVAMIFSEGGQSTFQYSLYKYKMRTFNKVLLLRKK</sequence>
<dbReference type="Proteomes" id="UP001152798">
    <property type="component" value="Chromosome 1"/>
</dbReference>
<evidence type="ECO:0000256" key="2">
    <source>
        <dbReference type="SAM" id="Phobius"/>
    </source>
</evidence>
<feature type="transmembrane region" description="Helical" evidence="2">
    <location>
        <begin position="168"/>
        <end position="190"/>
    </location>
</feature>
<evidence type="ECO:0000313" key="3">
    <source>
        <dbReference type="EMBL" id="CAH1388390.1"/>
    </source>
</evidence>
<feature type="transmembrane region" description="Helical" evidence="2">
    <location>
        <begin position="67"/>
        <end position="88"/>
    </location>
</feature>
<dbReference type="InterPro" id="IPR051843">
    <property type="entry name" value="CPA1_transporter"/>
</dbReference>
<dbReference type="AlphaFoldDB" id="A0A9P0E1P2"/>
<keyword evidence="2" id="KW-0472">Membrane</keyword>
<organism evidence="3 4">
    <name type="scientific">Nezara viridula</name>
    <name type="common">Southern green stink bug</name>
    <name type="synonym">Cimex viridulus</name>
    <dbReference type="NCBI Taxonomy" id="85310"/>
    <lineage>
        <taxon>Eukaryota</taxon>
        <taxon>Metazoa</taxon>
        <taxon>Ecdysozoa</taxon>
        <taxon>Arthropoda</taxon>
        <taxon>Hexapoda</taxon>
        <taxon>Insecta</taxon>
        <taxon>Pterygota</taxon>
        <taxon>Neoptera</taxon>
        <taxon>Paraneoptera</taxon>
        <taxon>Hemiptera</taxon>
        <taxon>Heteroptera</taxon>
        <taxon>Panheteroptera</taxon>
        <taxon>Pentatomomorpha</taxon>
        <taxon>Pentatomoidea</taxon>
        <taxon>Pentatomidae</taxon>
        <taxon>Pentatominae</taxon>
        <taxon>Nezara</taxon>
    </lineage>
</organism>
<dbReference type="OrthoDB" id="6625982at2759"/>
<dbReference type="PANTHER" id="PTHR31102">
    <property type="match status" value="1"/>
</dbReference>
<keyword evidence="4" id="KW-1185">Reference proteome</keyword>